<evidence type="ECO:0000256" key="8">
    <source>
        <dbReference type="SAM" id="Phobius"/>
    </source>
</evidence>
<evidence type="ECO:0000259" key="9">
    <source>
        <dbReference type="PROSITE" id="PS50850"/>
    </source>
</evidence>
<reference evidence="11" key="1">
    <citation type="submission" date="2018-08" db="EMBL/GenBank/DDBJ databases">
        <authorList>
            <person name="Chevrot R."/>
        </authorList>
    </citation>
    <scope>NUCLEOTIDE SEQUENCE [LARGE SCALE GENOMIC DNA]</scope>
</reference>
<dbReference type="PROSITE" id="PS50850">
    <property type="entry name" value="MFS"/>
    <property type="match status" value="1"/>
</dbReference>
<dbReference type="GO" id="GO:0015528">
    <property type="term" value="F:lactose:proton symporter activity"/>
    <property type="evidence" value="ECO:0007669"/>
    <property type="project" value="TreeGrafter"/>
</dbReference>
<feature type="transmembrane region" description="Helical" evidence="8">
    <location>
        <begin position="52"/>
        <end position="73"/>
    </location>
</feature>
<feature type="transmembrane region" description="Helical" evidence="8">
    <location>
        <begin position="303"/>
        <end position="324"/>
    </location>
</feature>
<keyword evidence="7 8" id="KW-0472">Membrane</keyword>
<accession>A0A383R6L2</accession>
<feature type="transmembrane region" description="Helical" evidence="8">
    <location>
        <begin position="371"/>
        <end position="390"/>
    </location>
</feature>
<dbReference type="PANTHER" id="PTHR23522">
    <property type="entry name" value="BLL5896 PROTEIN"/>
    <property type="match status" value="1"/>
</dbReference>
<name>A0A383R6L2_PAEAL</name>
<keyword evidence="2" id="KW-0813">Transport</keyword>
<evidence type="ECO:0000313" key="11">
    <source>
        <dbReference type="Proteomes" id="UP000304148"/>
    </source>
</evidence>
<evidence type="ECO:0000256" key="2">
    <source>
        <dbReference type="ARBA" id="ARBA00022448"/>
    </source>
</evidence>
<dbReference type="AlphaFoldDB" id="A0A383R6L2"/>
<dbReference type="Pfam" id="PF12832">
    <property type="entry name" value="MFS_1_like"/>
    <property type="match status" value="1"/>
</dbReference>
<dbReference type="PANTHER" id="PTHR23522:SF10">
    <property type="entry name" value="3-PHENYLPROPIONIC ACID TRANSPORTER-RELATED"/>
    <property type="match status" value="1"/>
</dbReference>
<feature type="transmembrane region" description="Helical" evidence="8">
    <location>
        <begin position="145"/>
        <end position="165"/>
    </location>
</feature>
<dbReference type="GO" id="GO:0030395">
    <property type="term" value="F:lactose binding"/>
    <property type="evidence" value="ECO:0007669"/>
    <property type="project" value="TreeGrafter"/>
</dbReference>
<organism evidence="10 11">
    <name type="scientific">Paenibacillus alvei</name>
    <name type="common">Bacillus alvei</name>
    <dbReference type="NCBI Taxonomy" id="44250"/>
    <lineage>
        <taxon>Bacteria</taxon>
        <taxon>Bacillati</taxon>
        <taxon>Bacillota</taxon>
        <taxon>Bacilli</taxon>
        <taxon>Bacillales</taxon>
        <taxon>Paenibacillaceae</taxon>
        <taxon>Paenibacillus</taxon>
    </lineage>
</organism>
<feature type="transmembrane region" description="Helical" evidence="8">
    <location>
        <begin position="210"/>
        <end position="230"/>
    </location>
</feature>
<dbReference type="InterPro" id="IPR020846">
    <property type="entry name" value="MFS_dom"/>
</dbReference>
<feature type="transmembrane region" description="Helical" evidence="8">
    <location>
        <begin position="336"/>
        <end position="359"/>
    </location>
</feature>
<dbReference type="PIRSF" id="PIRSF004925">
    <property type="entry name" value="HcaT"/>
    <property type="match status" value="1"/>
</dbReference>
<proteinExistence type="predicted"/>
<evidence type="ECO:0000256" key="4">
    <source>
        <dbReference type="ARBA" id="ARBA00022519"/>
    </source>
</evidence>
<feature type="transmembrane region" description="Helical" evidence="8">
    <location>
        <begin position="105"/>
        <end position="125"/>
    </location>
</feature>
<keyword evidence="4" id="KW-0997">Cell inner membrane</keyword>
<dbReference type="EMBL" id="LS992241">
    <property type="protein sequence ID" value="SYX82009.1"/>
    <property type="molecule type" value="Genomic_DNA"/>
</dbReference>
<dbReference type="Gene3D" id="1.20.1250.20">
    <property type="entry name" value="MFS general substrate transporter like domains"/>
    <property type="match status" value="2"/>
</dbReference>
<feature type="domain" description="Major facilitator superfamily (MFS) profile" evidence="9">
    <location>
        <begin position="216"/>
        <end position="407"/>
    </location>
</feature>
<evidence type="ECO:0000313" key="10">
    <source>
        <dbReference type="EMBL" id="SYX82009.1"/>
    </source>
</evidence>
<dbReference type="InterPro" id="IPR026032">
    <property type="entry name" value="HcaT-like"/>
</dbReference>
<dbReference type="InterPro" id="IPR036259">
    <property type="entry name" value="MFS_trans_sf"/>
</dbReference>
<dbReference type="InterPro" id="IPR024989">
    <property type="entry name" value="MFS_assoc_dom"/>
</dbReference>
<comment type="subcellular location">
    <subcellularLocation>
        <location evidence="1">Cell inner membrane</location>
        <topology evidence="1">Multi-pass membrane protein</topology>
    </subcellularLocation>
</comment>
<feature type="transmembrane region" description="Helical" evidence="8">
    <location>
        <begin position="80"/>
        <end position="99"/>
    </location>
</feature>
<protein>
    <submittedName>
        <fullName evidence="10">Major facilitator superfamily protein</fullName>
    </submittedName>
</protein>
<keyword evidence="5 8" id="KW-0812">Transmembrane</keyword>
<dbReference type="SUPFAM" id="SSF103473">
    <property type="entry name" value="MFS general substrate transporter"/>
    <property type="match status" value="1"/>
</dbReference>
<gene>
    <name evidence="10" type="ORF">PBLR_10429</name>
</gene>
<evidence type="ECO:0000256" key="1">
    <source>
        <dbReference type="ARBA" id="ARBA00004429"/>
    </source>
</evidence>
<keyword evidence="3" id="KW-1003">Cell membrane</keyword>
<evidence type="ECO:0000256" key="3">
    <source>
        <dbReference type="ARBA" id="ARBA00022475"/>
    </source>
</evidence>
<evidence type="ECO:0000256" key="5">
    <source>
        <dbReference type="ARBA" id="ARBA00022692"/>
    </source>
</evidence>
<feature type="transmembrane region" description="Helical" evidence="8">
    <location>
        <begin position="171"/>
        <end position="189"/>
    </location>
</feature>
<feature type="transmembrane region" description="Helical" evidence="8">
    <location>
        <begin position="250"/>
        <end position="270"/>
    </location>
</feature>
<keyword evidence="6 8" id="KW-1133">Transmembrane helix</keyword>
<sequence length="407" mass="45006">MLNEAYIERKNNLVTSTRLLKLFHALFYSTNAVLLSYLPLLLRERGFEPFEVGTILMLGPFLAMFAQPAAGLISDRIRKVRPLLIGLWIVLGISASLAFLTTDRILVAISILILYICYLPSISLLDTLTVKIANSMQQSYGAVRLWGSVGFTVTAVTLAQVFDLVGGVDSLFWMYLPVWSSFFIGMFFLKEPRYDDSEPDEAVNMTILKKALTIPSLLVLLALIFVIGMPHRMNDALLSLHMSDLGATSGQVSIAWAVAGFSEVFGFIIMGRIMKRYRMLTLLSVVGMLYALRWLLYSITTEPVMLIVLQGLHSITYACFWALAIEFVVQLLPQKLAATGQSLLGMVFFGLSGLAGGVIGGALQESYGGNVMYSIGFVLALLGTFGFMLWNRKDRKRTLAVEQEATA</sequence>
<dbReference type="GO" id="GO:0005886">
    <property type="term" value="C:plasma membrane"/>
    <property type="evidence" value="ECO:0007669"/>
    <property type="project" value="UniProtKB-SubCell"/>
</dbReference>
<evidence type="ECO:0000256" key="7">
    <source>
        <dbReference type="ARBA" id="ARBA00023136"/>
    </source>
</evidence>
<feature type="transmembrane region" description="Helical" evidence="8">
    <location>
        <begin position="20"/>
        <end position="40"/>
    </location>
</feature>
<evidence type="ECO:0000256" key="6">
    <source>
        <dbReference type="ARBA" id="ARBA00022989"/>
    </source>
</evidence>
<dbReference type="Proteomes" id="UP000304148">
    <property type="component" value="Chromosome"/>
</dbReference>
<feature type="transmembrane region" description="Helical" evidence="8">
    <location>
        <begin position="277"/>
        <end position="297"/>
    </location>
</feature>